<dbReference type="InterPro" id="IPR025944">
    <property type="entry name" value="Sigma_54_int_dom_CS"/>
</dbReference>
<dbReference type="Pfam" id="PF01590">
    <property type="entry name" value="GAF"/>
    <property type="match status" value="1"/>
</dbReference>
<dbReference type="Pfam" id="PF25601">
    <property type="entry name" value="AAA_lid_14"/>
    <property type="match status" value="1"/>
</dbReference>
<sequence length="697" mass="77898">MRSSPLHHISPVDIATNVEQMGDLLRFAHNLDAYRDPEQLLRCLPAELSSVVVSNTTALIQMTGTDLSWYAVDGETSAIGLETDLPQRRDEISEFLTAHQQPVVLASLDREARFPGIVRFFRTHGNQSLCVLPLNKAGGRAGALCFARKEPDGFSEREVGLLSFLSDYVGLAIDDRLNLAHSEAVRAQLESEQTKLNLILDLNNSVVSNLELGEVLRSVSPNIRKTMRLEGVAVMLPDTAHEHLQLYAVDFSDRKENLFQHMSGPVEGSLAGQVFCSGKPWVGDREEWNISSSENRASLGDGTVTICMIPLIRCKNVLGVLCLARAQKSGFTREDIEFLSQIAGQVAIAIDNAFAYQRITELSDKLRQEKLYLEDEIRSELNFEEIIGNSAVLRQVLRQVEAVAPTNSTVLIQGETGSGKELIARAVHNLSRRRTHPFVKLNCAAIPTGLLESELFGHEKGAFTGAIAQRMGRFELASQGTIFLDEVSEIPLDLQPKLLRVLQEREFERLGNSRTLRTDARLIAATNRDLNAMVEEQRFRSDLFYRLNVFPIYVPPLRERKEDIPFLVRHFAQHFARNMSKEIDTISTETMNSMVSYPWPGNIRELQNVIERAVILSKGPELQVPLAGLKTKPTDANGQLNGATTLEEIERKHILSILEQTNWVFAGPNGAAARLGIKRPTLQFRMQKLGISRPRKL</sequence>
<dbReference type="InterPro" id="IPR027417">
    <property type="entry name" value="P-loop_NTPase"/>
</dbReference>
<dbReference type="PANTHER" id="PTHR32071:SF123">
    <property type="entry name" value="DNA-BINDING TRANSCRIPTIONAL ACTIVATOR HYFR-RELATED"/>
    <property type="match status" value="1"/>
</dbReference>
<name>A0AAU7YWU4_9BACT</name>
<dbReference type="InterPro" id="IPR003593">
    <property type="entry name" value="AAA+_ATPase"/>
</dbReference>
<keyword evidence="4" id="KW-0238">DNA-binding</keyword>
<feature type="domain" description="Sigma-54 factor interaction" evidence="7">
    <location>
        <begin position="386"/>
        <end position="615"/>
    </location>
</feature>
<keyword evidence="1" id="KW-0547">Nucleotide-binding</keyword>
<dbReference type="InterPro" id="IPR029016">
    <property type="entry name" value="GAF-like_dom_sf"/>
</dbReference>
<keyword evidence="3" id="KW-0805">Transcription regulation</keyword>
<reference evidence="8" key="1">
    <citation type="submission" date="2023-08" db="EMBL/GenBank/DDBJ databases">
        <authorList>
            <person name="Messyasz A."/>
            <person name="Mannisto M.K."/>
            <person name="Kerkhof L.J."/>
            <person name="Haggblom M."/>
        </authorList>
    </citation>
    <scope>NUCLEOTIDE SEQUENCE</scope>
    <source>
        <strain evidence="8">M8UP39</strain>
    </source>
</reference>
<keyword evidence="5" id="KW-0010">Activator</keyword>
<dbReference type="GO" id="GO:0005524">
    <property type="term" value="F:ATP binding"/>
    <property type="evidence" value="ECO:0007669"/>
    <property type="project" value="UniProtKB-KW"/>
</dbReference>
<evidence type="ECO:0000256" key="2">
    <source>
        <dbReference type="ARBA" id="ARBA00022840"/>
    </source>
</evidence>
<dbReference type="Gene3D" id="3.40.50.300">
    <property type="entry name" value="P-loop containing nucleotide triphosphate hydrolases"/>
    <property type="match status" value="1"/>
</dbReference>
<dbReference type="GO" id="GO:0006355">
    <property type="term" value="P:regulation of DNA-templated transcription"/>
    <property type="evidence" value="ECO:0007669"/>
    <property type="project" value="InterPro"/>
</dbReference>
<dbReference type="RefSeq" id="WP_353071336.1">
    <property type="nucleotide sequence ID" value="NZ_CP132938.1"/>
</dbReference>
<dbReference type="InterPro" id="IPR003018">
    <property type="entry name" value="GAF"/>
</dbReference>
<dbReference type="KEGG" id="tgi:RBB81_15780"/>
<dbReference type="AlphaFoldDB" id="A0AAU7YWU4"/>
<dbReference type="PANTHER" id="PTHR32071">
    <property type="entry name" value="TRANSCRIPTIONAL REGULATORY PROTEIN"/>
    <property type="match status" value="1"/>
</dbReference>
<keyword evidence="2" id="KW-0067">ATP-binding</keyword>
<dbReference type="SUPFAM" id="SSF52540">
    <property type="entry name" value="P-loop containing nucleoside triphosphate hydrolases"/>
    <property type="match status" value="1"/>
</dbReference>
<reference evidence="8" key="2">
    <citation type="journal article" date="2024" name="Environ. Microbiol.">
        <title>Genome analysis and description of Tunturibacter gen. nov. expands the diversity of Terriglobia in tundra soils.</title>
        <authorList>
            <person name="Messyasz A."/>
            <person name="Mannisto M.K."/>
            <person name="Kerkhof L.J."/>
            <person name="Haggblom M.M."/>
        </authorList>
    </citation>
    <scope>NUCLEOTIDE SEQUENCE</scope>
    <source>
        <strain evidence="8">M8UP39</strain>
    </source>
</reference>
<evidence type="ECO:0000256" key="5">
    <source>
        <dbReference type="ARBA" id="ARBA00023159"/>
    </source>
</evidence>
<organism evidence="8">
    <name type="scientific">Tunturiibacter gelidiferens</name>
    <dbReference type="NCBI Taxonomy" id="3069689"/>
    <lineage>
        <taxon>Bacteria</taxon>
        <taxon>Pseudomonadati</taxon>
        <taxon>Acidobacteriota</taxon>
        <taxon>Terriglobia</taxon>
        <taxon>Terriglobales</taxon>
        <taxon>Acidobacteriaceae</taxon>
        <taxon>Tunturiibacter</taxon>
    </lineage>
</organism>
<protein>
    <submittedName>
        <fullName evidence="8">Sigma 54-interacting transcriptional regulator</fullName>
    </submittedName>
</protein>
<evidence type="ECO:0000256" key="6">
    <source>
        <dbReference type="ARBA" id="ARBA00023163"/>
    </source>
</evidence>
<dbReference type="InterPro" id="IPR002197">
    <property type="entry name" value="HTH_Fis"/>
</dbReference>
<dbReference type="PROSITE" id="PS00688">
    <property type="entry name" value="SIGMA54_INTERACT_3"/>
    <property type="match status" value="1"/>
</dbReference>
<dbReference type="SMART" id="SM00065">
    <property type="entry name" value="GAF"/>
    <property type="match status" value="2"/>
</dbReference>
<evidence type="ECO:0000256" key="3">
    <source>
        <dbReference type="ARBA" id="ARBA00023015"/>
    </source>
</evidence>
<dbReference type="SUPFAM" id="SSF46689">
    <property type="entry name" value="Homeodomain-like"/>
    <property type="match status" value="1"/>
</dbReference>
<evidence type="ECO:0000256" key="1">
    <source>
        <dbReference type="ARBA" id="ARBA00022741"/>
    </source>
</evidence>
<proteinExistence type="predicted"/>
<dbReference type="InterPro" id="IPR009057">
    <property type="entry name" value="Homeodomain-like_sf"/>
</dbReference>
<dbReference type="FunFam" id="3.40.50.300:FF:000006">
    <property type="entry name" value="DNA-binding transcriptional regulator NtrC"/>
    <property type="match status" value="1"/>
</dbReference>
<dbReference type="SUPFAM" id="SSF55781">
    <property type="entry name" value="GAF domain-like"/>
    <property type="match status" value="2"/>
</dbReference>
<dbReference type="FunFam" id="1.10.8.60:FF:000014">
    <property type="entry name" value="DNA-binding transcriptional regulator NtrC"/>
    <property type="match status" value="1"/>
</dbReference>
<evidence type="ECO:0000313" key="8">
    <source>
        <dbReference type="EMBL" id="XCB21037.1"/>
    </source>
</evidence>
<keyword evidence="6" id="KW-0804">Transcription</keyword>
<dbReference type="InterPro" id="IPR058031">
    <property type="entry name" value="AAA_lid_NorR"/>
</dbReference>
<evidence type="ECO:0000259" key="7">
    <source>
        <dbReference type="PROSITE" id="PS50045"/>
    </source>
</evidence>
<accession>A0AAU7YWU4</accession>
<dbReference type="InterPro" id="IPR025662">
    <property type="entry name" value="Sigma_54_int_dom_ATP-bd_1"/>
</dbReference>
<dbReference type="PROSITE" id="PS00675">
    <property type="entry name" value="SIGMA54_INTERACT_1"/>
    <property type="match status" value="1"/>
</dbReference>
<dbReference type="Gene3D" id="1.10.10.60">
    <property type="entry name" value="Homeodomain-like"/>
    <property type="match status" value="1"/>
</dbReference>
<dbReference type="Pfam" id="PF02954">
    <property type="entry name" value="HTH_8"/>
    <property type="match status" value="1"/>
</dbReference>
<dbReference type="Gene3D" id="1.10.8.60">
    <property type="match status" value="1"/>
</dbReference>
<dbReference type="Pfam" id="PF13185">
    <property type="entry name" value="GAF_2"/>
    <property type="match status" value="1"/>
</dbReference>
<dbReference type="CDD" id="cd00009">
    <property type="entry name" value="AAA"/>
    <property type="match status" value="1"/>
</dbReference>
<dbReference type="GO" id="GO:0043565">
    <property type="term" value="F:sequence-specific DNA binding"/>
    <property type="evidence" value="ECO:0007669"/>
    <property type="project" value="InterPro"/>
</dbReference>
<dbReference type="Pfam" id="PF00158">
    <property type="entry name" value="Sigma54_activat"/>
    <property type="match status" value="1"/>
</dbReference>
<evidence type="ECO:0000256" key="4">
    <source>
        <dbReference type="ARBA" id="ARBA00023125"/>
    </source>
</evidence>
<dbReference type="EMBL" id="CP132938">
    <property type="protein sequence ID" value="XCB21037.1"/>
    <property type="molecule type" value="Genomic_DNA"/>
</dbReference>
<gene>
    <name evidence="8" type="ORF">RBB81_15780</name>
</gene>
<dbReference type="PROSITE" id="PS50045">
    <property type="entry name" value="SIGMA54_INTERACT_4"/>
    <property type="match status" value="1"/>
</dbReference>
<dbReference type="SMART" id="SM00382">
    <property type="entry name" value="AAA"/>
    <property type="match status" value="1"/>
</dbReference>
<dbReference type="InterPro" id="IPR002078">
    <property type="entry name" value="Sigma_54_int"/>
</dbReference>
<dbReference type="Gene3D" id="3.30.450.40">
    <property type="match status" value="2"/>
</dbReference>